<comment type="subcellular location">
    <subcellularLocation>
        <location evidence="1">Cell envelope</location>
    </subcellularLocation>
</comment>
<dbReference type="GO" id="GO:0016209">
    <property type="term" value="F:antioxidant activity"/>
    <property type="evidence" value="ECO:0007669"/>
    <property type="project" value="InterPro"/>
</dbReference>
<dbReference type="GO" id="GO:0015036">
    <property type="term" value="F:disulfide oxidoreductase activity"/>
    <property type="evidence" value="ECO:0007669"/>
    <property type="project" value="UniProtKB-ARBA"/>
</dbReference>
<keyword evidence="4" id="KW-0676">Redox-active center</keyword>
<evidence type="ECO:0000313" key="6">
    <source>
        <dbReference type="EMBL" id="GLR69956.1"/>
    </source>
</evidence>
<dbReference type="InterPro" id="IPR017937">
    <property type="entry name" value="Thioredoxin_CS"/>
</dbReference>
<dbReference type="Pfam" id="PF00578">
    <property type="entry name" value="AhpC-TSA"/>
    <property type="match status" value="1"/>
</dbReference>
<proteinExistence type="predicted"/>
<keyword evidence="3" id="KW-1015">Disulfide bond</keyword>
<comment type="caution">
    <text evidence="6">The sequence shown here is derived from an EMBL/GenBank/DDBJ whole genome shotgun (WGS) entry which is preliminary data.</text>
</comment>
<dbReference type="GO" id="GO:0017004">
    <property type="term" value="P:cytochrome complex assembly"/>
    <property type="evidence" value="ECO:0007669"/>
    <property type="project" value="UniProtKB-KW"/>
</dbReference>
<name>A0AA37SY90_9ALTE</name>
<dbReference type="GO" id="GO:0030313">
    <property type="term" value="C:cell envelope"/>
    <property type="evidence" value="ECO:0007669"/>
    <property type="project" value="UniProtKB-SubCell"/>
</dbReference>
<evidence type="ECO:0000256" key="2">
    <source>
        <dbReference type="ARBA" id="ARBA00022748"/>
    </source>
</evidence>
<keyword evidence="2" id="KW-0201">Cytochrome c-type biogenesis</keyword>
<dbReference type="EMBL" id="BSOT01000005">
    <property type="protein sequence ID" value="GLR69956.1"/>
    <property type="molecule type" value="Genomic_DNA"/>
</dbReference>
<evidence type="ECO:0000313" key="7">
    <source>
        <dbReference type="Proteomes" id="UP001156601"/>
    </source>
</evidence>
<dbReference type="InterPro" id="IPR013766">
    <property type="entry name" value="Thioredoxin_domain"/>
</dbReference>
<sequence length="150" mass="16971">MATFLYVGIALLSLIVGIWVYKLNQYDFITLDDHKYSLASLKGDYVVINYFAEWCAPCLRELPELSAFNQSKGENVHLFAISYDNVSAEKLNALKRKYNIDFPLIAELKGEFPFEAPSYLPATFVIRPDGSLAGQLLGEQTEENLHEVTQ</sequence>
<evidence type="ECO:0000256" key="4">
    <source>
        <dbReference type="ARBA" id="ARBA00023284"/>
    </source>
</evidence>
<dbReference type="InterPro" id="IPR000866">
    <property type="entry name" value="AhpC/TSA"/>
</dbReference>
<dbReference type="CDD" id="cd02966">
    <property type="entry name" value="TlpA_like_family"/>
    <property type="match status" value="1"/>
</dbReference>
<accession>A0AA37SY90</accession>
<gene>
    <name evidence="6" type="ORF">GCM10007852_08640</name>
</gene>
<keyword evidence="7" id="KW-1185">Reference proteome</keyword>
<evidence type="ECO:0000256" key="3">
    <source>
        <dbReference type="ARBA" id="ARBA00023157"/>
    </source>
</evidence>
<protein>
    <recommendedName>
        <fullName evidence="5">Thioredoxin domain-containing protein</fullName>
    </recommendedName>
</protein>
<dbReference type="Gene3D" id="3.40.30.10">
    <property type="entry name" value="Glutaredoxin"/>
    <property type="match status" value="1"/>
</dbReference>
<dbReference type="PANTHER" id="PTHR42852">
    <property type="entry name" value="THIOL:DISULFIDE INTERCHANGE PROTEIN DSBE"/>
    <property type="match status" value="1"/>
</dbReference>
<dbReference type="InterPro" id="IPR050553">
    <property type="entry name" value="Thioredoxin_ResA/DsbE_sf"/>
</dbReference>
<dbReference type="PROSITE" id="PS00194">
    <property type="entry name" value="THIOREDOXIN_1"/>
    <property type="match status" value="1"/>
</dbReference>
<dbReference type="Proteomes" id="UP001156601">
    <property type="component" value="Unassembled WGS sequence"/>
</dbReference>
<organism evidence="6 7">
    <name type="scientific">Agaribacter marinus</name>
    <dbReference type="NCBI Taxonomy" id="1431249"/>
    <lineage>
        <taxon>Bacteria</taxon>
        <taxon>Pseudomonadati</taxon>
        <taxon>Pseudomonadota</taxon>
        <taxon>Gammaproteobacteria</taxon>
        <taxon>Alteromonadales</taxon>
        <taxon>Alteromonadaceae</taxon>
        <taxon>Agaribacter</taxon>
    </lineage>
</organism>
<reference evidence="6" key="2">
    <citation type="submission" date="2023-01" db="EMBL/GenBank/DDBJ databases">
        <title>Draft genome sequence of Agaribacter marinus strain NBRC 110023.</title>
        <authorList>
            <person name="Sun Q."/>
            <person name="Mori K."/>
        </authorList>
    </citation>
    <scope>NUCLEOTIDE SEQUENCE</scope>
    <source>
        <strain evidence="6">NBRC 110023</strain>
    </source>
</reference>
<dbReference type="InterPro" id="IPR036249">
    <property type="entry name" value="Thioredoxin-like_sf"/>
</dbReference>
<dbReference type="AlphaFoldDB" id="A0AA37SY90"/>
<evidence type="ECO:0000259" key="5">
    <source>
        <dbReference type="PROSITE" id="PS51352"/>
    </source>
</evidence>
<reference evidence="6" key="1">
    <citation type="journal article" date="2014" name="Int. J. Syst. Evol. Microbiol.">
        <title>Complete genome sequence of Corynebacterium casei LMG S-19264T (=DSM 44701T), isolated from a smear-ripened cheese.</title>
        <authorList>
            <consortium name="US DOE Joint Genome Institute (JGI-PGF)"/>
            <person name="Walter F."/>
            <person name="Albersmeier A."/>
            <person name="Kalinowski J."/>
            <person name="Ruckert C."/>
        </authorList>
    </citation>
    <scope>NUCLEOTIDE SEQUENCE</scope>
    <source>
        <strain evidence="6">NBRC 110023</strain>
    </source>
</reference>
<evidence type="ECO:0000256" key="1">
    <source>
        <dbReference type="ARBA" id="ARBA00004196"/>
    </source>
</evidence>
<dbReference type="PROSITE" id="PS51352">
    <property type="entry name" value="THIOREDOXIN_2"/>
    <property type="match status" value="1"/>
</dbReference>
<feature type="domain" description="Thioredoxin" evidence="5">
    <location>
        <begin position="5"/>
        <end position="150"/>
    </location>
</feature>
<dbReference type="PANTHER" id="PTHR42852:SF6">
    <property type="entry name" value="THIOL:DISULFIDE INTERCHANGE PROTEIN DSBE"/>
    <property type="match status" value="1"/>
</dbReference>
<dbReference type="SUPFAM" id="SSF52833">
    <property type="entry name" value="Thioredoxin-like"/>
    <property type="match status" value="1"/>
</dbReference>